<organism evidence="1 2">
    <name type="scientific">Pelotomaculum propionicicum</name>
    <dbReference type="NCBI Taxonomy" id="258475"/>
    <lineage>
        <taxon>Bacteria</taxon>
        <taxon>Bacillati</taxon>
        <taxon>Bacillota</taxon>
        <taxon>Clostridia</taxon>
        <taxon>Eubacteriales</taxon>
        <taxon>Desulfotomaculaceae</taxon>
        <taxon>Pelotomaculum</taxon>
    </lineage>
</organism>
<gene>
    <name evidence="1" type="ORF">Pmgp_03312</name>
</gene>
<name>A0A4Y7RKA3_9FIRM</name>
<dbReference type="Proteomes" id="UP000297597">
    <property type="component" value="Unassembled WGS sequence"/>
</dbReference>
<keyword evidence="2" id="KW-1185">Reference proteome</keyword>
<sequence length="110" mass="12671">MITVVNFLIDKHRNALTMLLEKKAWYWQQPPTTARQFGISKMTIRWSKPPLMINHPLALIGFTYNSNNYSLPVYISPNSEISVKTRNREVGAFLCRYVLTKLAEALGRSV</sequence>
<protein>
    <submittedName>
        <fullName evidence="1">Uncharacterized protein</fullName>
    </submittedName>
</protein>
<comment type="caution">
    <text evidence="1">The sequence shown here is derived from an EMBL/GenBank/DDBJ whole genome shotgun (WGS) entry which is preliminary data.</text>
</comment>
<evidence type="ECO:0000313" key="1">
    <source>
        <dbReference type="EMBL" id="TEB09180.1"/>
    </source>
</evidence>
<dbReference type="RefSeq" id="WP_134215359.1">
    <property type="nucleotide sequence ID" value="NZ_QFFZ01000056.1"/>
</dbReference>
<accession>A0A4Y7RKA3</accession>
<evidence type="ECO:0000313" key="2">
    <source>
        <dbReference type="Proteomes" id="UP000297597"/>
    </source>
</evidence>
<reference evidence="1 2" key="1">
    <citation type="journal article" date="2018" name="Environ. Microbiol.">
        <title>Novel energy conservation strategies and behaviour of Pelotomaculum schinkii driving syntrophic propionate catabolism.</title>
        <authorList>
            <person name="Hidalgo-Ahumada C.A.P."/>
            <person name="Nobu M.K."/>
            <person name="Narihiro T."/>
            <person name="Tamaki H."/>
            <person name="Liu W.T."/>
            <person name="Kamagata Y."/>
            <person name="Stams A.J.M."/>
            <person name="Imachi H."/>
            <person name="Sousa D.Z."/>
        </authorList>
    </citation>
    <scope>NUCLEOTIDE SEQUENCE [LARGE SCALE GENOMIC DNA]</scope>
    <source>
        <strain evidence="1 2">MGP</strain>
    </source>
</reference>
<dbReference type="EMBL" id="QFFZ01000056">
    <property type="protein sequence ID" value="TEB09180.1"/>
    <property type="molecule type" value="Genomic_DNA"/>
</dbReference>
<proteinExistence type="predicted"/>
<dbReference type="AlphaFoldDB" id="A0A4Y7RKA3"/>